<keyword evidence="1" id="KW-0520">NAD</keyword>
<dbReference type="OrthoDB" id="9812105at2"/>
<dbReference type="STRING" id="1123291.SAMN04490355_101827"/>
<dbReference type="CDD" id="cd02136">
    <property type="entry name" value="PnbA_NfnB-like"/>
    <property type="match status" value="1"/>
</dbReference>
<protein>
    <submittedName>
        <fullName evidence="3">Nitroreductase</fullName>
    </submittedName>
</protein>
<dbReference type="Gene3D" id="3.40.109.10">
    <property type="entry name" value="NADH Oxidase"/>
    <property type="match status" value="1"/>
</dbReference>
<reference evidence="4" key="1">
    <citation type="submission" date="2016-10" db="EMBL/GenBank/DDBJ databases">
        <authorList>
            <person name="Varghese N."/>
            <person name="Submissions S."/>
        </authorList>
    </citation>
    <scope>NUCLEOTIDE SEQUENCE [LARGE SCALE GENOMIC DNA]</scope>
    <source>
        <strain evidence="4">DSM 13327</strain>
    </source>
</reference>
<dbReference type="SUPFAM" id="SSF55469">
    <property type="entry name" value="FMN-dependent nitroreductase-like"/>
    <property type="match status" value="1"/>
</dbReference>
<dbReference type="RefSeq" id="WP_090936894.1">
    <property type="nucleotide sequence ID" value="NZ_FOTS01000018.1"/>
</dbReference>
<dbReference type="InterPro" id="IPR029479">
    <property type="entry name" value="Nitroreductase"/>
</dbReference>
<dbReference type="GO" id="GO:0005829">
    <property type="term" value="C:cytosol"/>
    <property type="evidence" value="ECO:0007669"/>
    <property type="project" value="TreeGrafter"/>
</dbReference>
<dbReference type="Proteomes" id="UP000199520">
    <property type="component" value="Unassembled WGS sequence"/>
</dbReference>
<dbReference type="InterPro" id="IPR050627">
    <property type="entry name" value="Nitroreductase/BluB"/>
</dbReference>
<feature type="domain" description="Nitroreductase" evidence="2">
    <location>
        <begin position="8"/>
        <end position="166"/>
    </location>
</feature>
<evidence type="ECO:0000259" key="2">
    <source>
        <dbReference type="Pfam" id="PF00881"/>
    </source>
</evidence>
<evidence type="ECO:0000313" key="4">
    <source>
        <dbReference type="Proteomes" id="UP000199520"/>
    </source>
</evidence>
<proteinExistence type="predicted"/>
<dbReference type="InterPro" id="IPR000415">
    <property type="entry name" value="Nitroreductase-like"/>
</dbReference>
<sequence>MSEIVKVILQRRSIRSFKQEQIKDSELAVILEAGQFAPSARNEQSWHFTVIQNKALLGKINEVIRTIFLNSGNPDFAERAKAENFSPFYHAPTLIIVSGDEKAIAPQHNGSLALGNLFLTAHALDIGSVWIHSLRSLFDIEEGRSLNKELGIPEGYTIVASGAFGYNAGEIPTPAPRKEGTITIIK</sequence>
<dbReference type="PANTHER" id="PTHR23026:SF125">
    <property type="entry name" value="OXYGEN-INSENSITIVE NAD(P)H NITROREDUCTASE"/>
    <property type="match status" value="1"/>
</dbReference>
<dbReference type="EMBL" id="FOTS01000018">
    <property type="protein sequence ID" value="SFL79116.1"/>
    <property type="molecule type" value="Genomic_DNA"/>
</dbReference>
<evidence type="ECO:0000256" key="1">
    <source>
        <dbReference type="ARBA" id="ARBA00023027"/>
    </source>
</evidence>
<dbReference type="GO" id="GO:0046857">
    <property type="term" value="F:oxidoreductase activity, acting on other nitrogenous compounds as donors, with NAD or NADP as acceptor"/>
    <property type="evidence" value="ECO:0007669"/>
    <property type="project" value="TreeGrafter"/>
</dbReference>
<accession>A0A1I4KKQ5</accession>
<dbReference type="AlphaFoldDB" id="A0A1I4KKQ5"/>
<keyword evidence="4" id="KW-1185">Reference proteome</keyword>
<dbReference type="GO" id="GO:0046256">
    <property type="term" value="P:2,4,6-trinitrotoluene catabolic process"/>
    <property type="evidence" value="ECO:0007669"/>
    <property type="project" value="TreeGrafter"/>
</dbReference>
<organism evidence="3 4">
    <name type="scientific">Pelosinus propionicus DSM 13327</name>
    <dbReference type="NCBI Taxonomy" id="1123291"/>
    <lineage>
        <taxon>Bacteria</taxon>
        <taxon>Bacillati</taxon>
        <taxon>Bacillota</taxon>
        <taxon>Negativicutes</taxon>
        <taxon>Selenomonadales</taxon>
        <taxon>Sporomusaceae</taxon>
        <taxon>Pelosinus</taxon>
    </lineage>
</organism>
<name>A0A1I4KKQ5_9FIRM</name>
<dbReference type="Pfam" id="PF00881">
    <property type="entry name" value="Nitroreductase"/>
    <property type="match status" value="1"/>
</dbReference>
<dbReference type="PANTHER" id="PTHR23026">
    <property type="entry name" value="NADPH NITROREDUCTASE"/>
    <property type="match status" value="1"/>
</dbReference>
<evidence type="ECO:0000313" key="3">
    <source>
        <dbReference type="EMBL" id="SFL79116.1"/>
    </source>
</evidence>
<gene>
    <name evidence="3" type="ORF">SAMN04490355_101827</name>
</gene>